<evidence type="ECO:0000313" key="3">
    <source>
        <dbReference type="EMBL" id="KAK9281510.1"/>
    </source>
</evidence>
<keyword evidence="2" id="KW-0812">Transmembrane</keyword>
<dbReference type="Proteomes" id="UP001415857">
    <property type="component" value="Unassembled WGS sequence"/>
</dbReference>
<comment type="caution">
    <text evidence="3">The sequence shown here is derived from an EMBL/GenBank/DDBJ whole genome shotgun (WGS) entry which is preliminary data.</text>
</comment>
<gene>
    <name evidence="3" type="ORF">L1049_004413</name>
</gene>
<feature type="compositionally biased region" description="Basic and acidic residues" evidence="1">
    <location>
        <begin position="55"/>
        <end position="73"/>
    </location>
</feature>
<feature type="compositionally biased region" description="Polar residues" evidence="1">
    <location>
        <begin position="643"/>
        <end position="660"/>
    </location>
</feature>
<dbReference type="EMBL" id="JBBPBK010000007">
    <property type="protein sequence ID" value="KAK9281510.1"/>
    <property type="molecule type" value="Genomic_DNA"/>
</dbReference>
<keyword evidence="2" id="KW-0472">Membrane</keyword>
<dbReference type="AlphaFoldDB" id="A0AAP0RTB7"/>
<protein>
    <submittedName>
        <fullName evidence="3">Uncharacterized protein</fullName>
    </submittedName>
</protein>
<reference evidence="3 4" key="1">
    <citation type="journal article" date="2024" name="Plant J.">
        <title>Genome sequences and population genomics reveal climatic adaptation and genomic divergence between two closely related sweetgum species.</title>
        <authorList>
            <person name="Xu W.Q."/>
            <person name="Ren C.Q."/>
            <person name="Zhang X.Y."/>
            <person name="Comes H.P."/>
            <person name="Liu X.H."/>
            <person name="Li Y.G."/>
            <person name="Kettle C.J."/>
            <person name="Jalonen R."/>
            <person name="Gaisberger H."/>
            <person name="Ma Y.Z."/>
            <person name="Qiu Y.X."/>
        </authorList>
    </citation>
    <scope>NUCLEOTIDE SEQUENCE [LARGE SCALE GENOMIC DNA]</scope>
    <source>
        <strain evidence="3">Hangzhou</strain>
    </source>
</reference>
<evidence type="ECO:0000313" key="4">
    <source>
        <dbReference type="Proteomes" id="UP001415857"/>
    </source>
</evidence>
<feature type="transmembrane region" description="Helical" evidence="2">
    <location>
        <begin position="26"/>
        <end position="47"/>
    </location>
</feature>
<keyword evidence="4" id="KW-1185">Reference proteome</keyword>
<keyword evidence="2" id="KW-1133">Transmembrane helix</keyword>
<feature type="compositionally biased region" description="Acidic residues" evidence="1">
    <location>
        <begin position="334"/>
        <end position="350"/>
    </location>
</feature>
<feature type="region of interest" description="Disordered" evidence="1">
    <location>
        <begin position="538"/>
        <end position="617"/>
    </location>
</feature>
<organism evidence="3 4">
    <name type="scientific">Liquidambar formosana</name>
    <name type="common">Formosan gum</name>
    <dbReference type="NCBI Taxonomy" id="63359"/>
    <lineage>
        <taxon>Eukaryota</taxon>
        <taxon>Viridiplantae</taxon>
        <taxon>Streptophyta</taxon>
        <taxon>Embryophyta</taxon>
        <taxon>Tracheophyta</taxon>
        <taxon>Spermatophyta</taxon>
        <taxon>Magnoliopsida</taxon>
        <taxon>eudicotyledons</taxon>
        <taxon>Gunneridae</taxon>
        <taxon>Pentapetalae</taxon>
        <taxon>Saxifragales</taxon>
        <taxon>Altingiaceae</taxon>
        <taxon>Liquidambar</taxon>
    </lineage>
</organism>
<sequence length="728" mass="80444">MEGGNGTDRNGKKQITASIGGGVGGIGVVVLWGGALAAATLISAFTIKRCRGKPTNRDQSVDRYVSKKLKKEDSEGEESGGLLQTSSPSLRFHHGSDGTSQTDVTQIDSFKLVSTQSLSLEEKAVLEINGAKETVACADQEILLPENRPIFYNNGTTEKEFTFPVFNIPLLQEMDMDKNDSGKDPVSIEAIEVKQEDEACQTVLVEKIKEDPPMQSVEEDLDVDVDAEEGGEYVLENPPMQSVEDVDDDEGRYVEEKGEQSSDGMEDSSMESIAEPISPTESIERLKIDFQHSGETIEDTLASLDANEVKKEDEACETVQVEQIEEDPPLRSVEEEDEEGDVDVEEEGEYVVEKGEESSDRTGDSSMGSNAEPIWPTESIEISPVEFKEMKINSQNSVEKIEEEEEDSNNRGNIRSFEFLSTQSLFLAQEEKQPTLEIIGEKETILCADQEILLSENSELQIIQSHDNYGNNIKEFTLPVFQLGLDLNENDSDEDTPSVETIEEKGINTKEFTSPVFPLGLDMNKNDSDEDTPSIEAIKEKKEDETCETGHVVSMQSIEIEDDEDVHVHVEEGEYFVENGEESSEGTGDSSMESSAEESSEGTGDSSTESNAEPIWPTESIERLSVMKIREEDGVIKKEDDSYNSSCENSSTNDVGKNNSEVTGKSVMILNKGETSELVMANDRPANSAKLRIWVWSVWVLVLLLLLLSLAYHEAVSCYLLDRDSFTA</sequence>
<evidence type="ECO:0000256" key="1">
    <source>
        <dbReference type="SAM" id="MobiDB-lite"/>
    </source>
</evidence>
<feature type="region of interest" description="Disordered" evidence="1">
    <location>
        <begin position="637"/>
        <end position="660"/>
    </location>
</feature>
<feature type="region of interest" description="Disordered" evidence="1">
    <location>
        <begin position="54"/>
        <end position="102"/>
    </location>
</feature>
<feature type="compositionally biased region" description="Low complexity" evidence="1">
    <location>
        <begin position="585"/>
        <end position="594"/>
    </location>
</feature>
<proteinExistence type="predicted"/>
<accession>A0AAP0RTB7</accession>
<feature type="compositionally biased region" description="Low complexity" evidence="1">
    <location>
        <begin position="601"/>
        <end position="610"/>
    </location>
</feature>
<feature type="region of interest" description="Disordered" evidence="1">
    <location>
        <begin position="236"/>
        <end position="282"/>
    </location>
</feature>
<feature type="transmembrane region" description="Helical" evidence="2">
    <location>
        <begin position="693"/>
        <end position="712"/>
    </location>
</feature>
<feature type="compositionally biased region" description="Basic and acidic residues" evidence="1">
    <location>
        <begin position="351"/>
        <end position="363"/>
    </location>
</feature>
<feature type="compositionally biased region" description="Basic and acidic residues" evidence="1">
    <location>
        <begin position="251"/>
        <end position="260"/>
    </location>
</feature>
<feature type="region of interest" description="Disordered" evidence="1">
    <location>
        <begin position="513"/>
        <end position="532"/>
    </location>
</feature>
<feature type="compositionally biased region" description="Acidic residues" evidence="1">
    <location>
        <begin position="573"/>
        <end position="584"/>
    </location>
</feature>
<name>A0AAP0RTB7_LIQFO</name>
<feature type="region of interest" description="Disordered" evidence="1">
    <location>
        <begin position="299"/>
        <end position="379"/>
    </location>
</feature>
<evidence type="ECO:0000256" key="2">
    <source>
        <dbReference type="SAM" id="Phobius"/>
    </source>
</evidence>